<name>A0A7R9EXL4_9NEOP</name>
<dbReference type="AlphaFoldDB" id="A0A7R9EXL4"/>
<proteinExistence type="predicted"/>
<dbReference type="PANTHER" id="PTHR31296">
    <property type="entry name" value="UPF0565 PROTEIN C2ORF69"/>
    <property type="match status" value="1"/>
</dbReference>
<gene>
    <name evidence="1" type="ORF">TBIB3V08_LOCUS4424</name>
</gene>
<organism evidence="1">
    <name type="scientific">Timema bartmani</name>
    <dbReference type="NCBI Taxonomy" id="61472"/>
    <lineage>
        <taxon>Eukaryota</taxon>
        <taxon>Metazoa</taxon>
        <taxon>Ecdysozoa</taxon>
        <taxon>Arthropoda</taxon>
        <taxon>Hexapoda</taxon>
        <taxon>Insecta</taxon>
        <taxon>Pterygota</taxon>
        <taxon>Neoptera</taxon>
        <taxon>Polyneoptera</taxon>
        <taxon>Phasmatodea</taxon>
        <taxon>Timematodea</taxon>
        <taxon>Timematoidea</taxon>
        <taxon>Timematidae</taxon>
        <taxon>Timema</taxon>
    </lineage>
</organism>
<reference evidence="1" key="1">
    <citation type="submission" date="2020-11" db="EMBL/GenBank/DDBJ databases">
        <authorList>
            <person name="Tran Van P."/>
        </authorList>
    </citation>
    <scope>NUCLEOTIDE SEQUENCE</scope>
</reference>
<evidence type="ECO:0000313" key="1">
    <source>
        <dbReference type="EMBL" id="CAD7441981.1"/>
    </source>
</evidence>
<dbReference type="GO" id="GO:0005739">
    <property type="term" value="C:mitochondrion"/>
    <property type="evidence" value="ECO:0007669"/>
    <property type="project" value="TreeGrafter"/>
</dbReference>
<protein>
    <submittedName>
        <fullName evidence="1">Uncharacterized protein</fullName>
    </submittedName>
</protein>
<dbReference type="EMBL" id="OD565519">
    <property type="protein sequence ID" value="CAD7441981.1"/>
    <property type="molecule type" value="Genomic_DNA"/>
</dbReference>
<accession>A0A7R9EXL4</accession>
<dbReference type="PANTHER" id="PTHR31296:SF1">
    <property type="entry name" value="MITOCHONDRIAL PROTEIN C2ORF69"/>
    <property type="match status" value="1"/>
</dbReference>
<dbReference type="InterPro" id="IPR018881">
    <property type="entry name" value="C2orf69_mit"/>
</dbReference>
<sequence length="435" mass="49781">MVRRKSMPQYLFVLSTQYRSELVRLNLEEVNPHLRGGRVENHLGKKKPVPLTEIRTSISPSSVVWLNMTSTLANYTTEAGCNIKGQSAQYSCVVIYYVDRAVCPIQLCGDILCRQGRMLGSPPPVCPIRLCGITGYDGRVNDVVYCHPSLRADHQTAVVFFGGDVQDFPENMESHRDNKNYLKWNLENTAVLLHSYFSDSHVVVVRPSRMEFKTFSCYDNFVPCNNCGAPDHTPTHSALQHLERMLQGISQRLRTMPVTELTQTPVSQGEESREEGEILPQDPEDTVELWWREGLNLDKAHLVLLGFSKGCVVLNQFIYEFHYLKTLTPDDETMMRLVSRIQDMYWLDGGHAGGKNTWITSRSLLETLTRLGIGIHIHVTPYQVQDERRPWIRKEEKAFGDLLRRLGAPVNRTLHFENQVASLYTHFEVLTVFKQ</sequence>
<dbReference type="Pfam" id="PF10561">
    <property type="entry name" value="C2orf69"/>
    <property type="match status" value="1"/>
</dbReference>